<dbReference type="RefSeq" id="WP_289511147.1">
    <property type="nucleotide sequence ID" value="NZ_JAUDEA010000006.1"/>
</dbReference>
<evidence type="ECO:0000256" key="9">
    <source>
        <dbReference type="ARBA" id="ARBA00023014"/>
    </source>
</evidence>
<gene>
    <name evidence="12" type="ORF">QUW25_05145</name>
</gene>
<evidence type="ECO:0000313" key="13">
    <source>
        <dbReference type="Proteomes" id="UP001529256"/>
    </source>
</evidence>
<keyword evidence="7" id="KW-0560">Oxidoreductase</keyword>
<evidence type="ECO:0000256" key="4">
    <source>
        <dbReference type="ARBA" id="ARBA00022630"/>
    </source>
</evidence>
<organism evidence="12 13">
    <name type="scientific">Thermophilibacter provencensis</name>
    <dbReference type="NCBI Taxonomy" id="1852386"/>
    <lineage>
        <taxon>Bacteria</taxon>
        <taxon>Bacillati</taxon>
        <taxon>Actinomycetota</taxon>
        <taxon>Coriobacteriia</taxon>
        <taxon>Coriobacteriales</taxon>
        <taxon>Atopobiaceae</taxon>
        <taxon>Thermophilibacter</taxon>
    </lineage>
</organism>
<dbReference type="Pfam" id="PF07992">
    <property type="entry name" value="Pyr_redox_2"/>
    <property type="match status" value="1"/>
</dbReference>
<dbReference type="InterPro" id="IPR051793">
    <property type="entry name" value="NADH:flavin_oxidoreductase"/>
</dbReference>
<sequence length="660" mass="70155">MAKQFPALNSPFSIGKVTIKNRFVMAPVTTGSYLNPDGSFSPTGIEYFVRRAQGGMGLLQTGALTTDTEVDATSSLGGAFRTSPAAFLATSDAMLNRTRAYGAKFFVQLTLGLGRNAPGLYGPSENPVFGAPNLTSPALTVDQIHRKVEQLVEAAGIAKQAGFDGVEVHSIHWGYLLDQFASALTNRREDEYGGTLENRLRVNREIVEGIKQTCGEDFPVTMRLGLKSYAKGFMQASFDGEGEKYRTLEEGVRICQLLESYGYDALDVDTGVYDSFYYACPPMYLPRGYMVELAEKAKGAVGIPVIVGSRMGDVHVDEQAIEEGKFDAVALGRPMMADPDLPRKVQSGRADKIRPCIACNQGCLGRLFGGLPCGCAVNPEVGREGEGPLAPAPTKKRVVVVGGGVAGMEAARTARRRGHDVTLLERTDALGGHLLTGGAHDFKVEVRELNAWYQGELADLGVDVRMGMEATPELIDSLGPDAVVLAAGSVPVMPPIEGTDNPKCVGCVDALRNEGALGQHVVVVGGGLVGCELALDLINKGREVEIVEALPAILSSGIPVPLPNMMYLNDAFAYHGTPVHTGAKIVAVTDEGAVVESVEGGERSVLTADSVVIAVGFKPRESMASELVGRGYEVYEVGDGRQVGNILTSIWDAYEVAHAL</sequence>
<dbReference type="PANTHER" id="PTHR42917:SF2">
    <property type="entry name" value="2,4-DIENOYL-COA REDUCTASE [(2E)-ENOYL-COA-PRODUCING]"/>
    <property type="match status" value="1"/>
</dbReference>
<keyword evidence="13" id="KW-1185">Reference proteome</keyword>
<evidence type="ECO:0000256" key="1">
    <source>
        <dbReference type="ARBA" id="ARBA00001917"/>
    </source>
</evidence>
<dbReference type="Proteomes" id="UP001529256">
    <property type="component" value="Unassembled WGS sequence"/>
</dbReference>
<keyword evidence="5" id="KW-0288">FMN</keyword>
<reference evidence="12 13" key="3">
    <citation type="submission" date="2023-06" db="EMBL/GenBank/DDBJ databases">
        <authorList>
            <person name="Zeman M."/>
            <person name="Kubasova T."/>
            <person name="Jahodarova E."/>
            <person name="Nykrynova M."/>
            <person name="Rychlik I."/>
        </authorList>
    </citation>
    <scope>NUCLEOTIDE SEQUENCE [LARGE SCALE GENOMIC DNA]</scope>
    <source>
        <strain evidence="12 13">153_Feed</strain>
    </source>
</reference>
<dbReference type="Gene3D" id="3.20.20.70">
    <property type="entry name" value="Aldolase class I"/>
    <property type="match status" value="1"/>
</dbReference>
<dbReference type="SUPFAM" id="SSF51395">
    <property type="entry name" value="FMN-linked oxidoreductases"/>
    <property type="match status" value="1"/>
</dbReference>
<dbReference type="InterPro" id="IPR001155">
    <property type="entry name" value="OxRdtase_FMN_N"/>
</dbReference>
<dbReference type="PRINTS" id="PR00368">
    <property type="entry name" value="FADPNR"/>
</dbReference>
<evidence type="ECO:0000313" key="12">
    <source>
        <dbReference type="EMBL" id="MDM8271056.1"/>
    </source>
</evidence>
<dbReference type="PRINTS" id="PR00469">
    <property type="entry name" value="PNDRDTASEII"/>
</dbReference>
<dbReference type="InterPro" id="IPR023753">
    <property type="entry name" value="FAD/NAD-binding_dom"/>
</dbReference>
<proteinExistence type="inferred from homology"/>
<dbReference type="Gene3D" id="3.40.50.720">
    <property type="entry name" value="NAD(P)-binding Rossmann-like Domain"/>
    <property type="match status" value="1"/>
</dbReference>
<comment type="caution">
    <text evidence="12">The sequence shown here is derived from an EMBL/GenBank/DDBJ whole genome shotgun (WGS) entry which is preliminary data.</text>
</comment>
<reference evidence="12 13" key="1">
    <citation type="submission" date="2023-06" db="EMBL/GenBank/DDBJ databases">
        <title>Identification and characterization of horizontal gene transfer across gut microbiota members of farm animals based on homology search.</title>
        <authorList>
            <person name="Schwarzerova J."/>
            <person name="Nykrynova M."/>
            <person name="Jureckova K."/>
            <person name="Cejkova D."/>
            <person name="Rychlik I."/>
        </authorList>
    </citation>
    <scope>NUCLEOTIDE SEQUENCE [LARGE SCALE GENOMIC DNA]</scope>
    <source>
        <strain evidence="12 13">153_Feed</strain>
    </source>
</reference>
<evidence type="ECO:0000259" key="10">
    <source>
        <dbReference type="Pfam" id="PF00724"/>
    </source>
</evidence>
<comment type="cofactor">
    <cofactor evidence="1">
        <name>FMN</name>
        <dbReference type="ChEBI" id="CHEBI:58210"/>
    </cofactor>
</comment>
<dbReference type="EMBL" id="JAUDEA010000006">
    <property type="protein sequence ID" value="MDM8271056.1"/>
    <property type="molecule type" value="Genomic_DNA"/>
</dbReference>
<evidence type="ECO:0000256" key="7">
    <source>
        <dbReference type="ARBA" id="ARBA00023002"/>
    </source>
</evidence>
<keyword evidence="9" id="KW-0411">Iron-sulfur</keyword>
<accession>A0ABT7V515</accession>
<evidence type="ECO:0000256" key="2">
    <source>
        <dbReference type="ARBA" id="ARBA00001966"/>
    </source>
</evidence>
<keyword evidence="6" id="KW-0479">Metal-binding</keyword>
<evidence type="ECO:0000256" key="6">
    <source>
        <dbReference type="ARBA" id="ARBA00022723"/>
    </source>
</evidence>
<dbReference type="SUPFAM" id="SSF51905">
    <property type="entry name" value="FAD/NAD(P)-binding domain"/>
    <property type="match status" value="1"/>
</dbReference>
<dbReference type="Pfam" id="PF00724">
    <property type="entry name" value="Oxidored_FMN"/>
    <property type="match status" value="1"/>
</dbReference>
<dbReference type="InterPro" id="IPR013785">
    <property type="entry name" value="Aldolase_TIM"/>
</dbReference>
<evidence type="ECO:0000259" key="11">
    <source>
        <dbReference type="Pfam" id="PF07992"/>
    </source>
</evidence>
<evidence type="ECO:0000256" key="3">
    <source>
        <dbReference type="ARBA" id="ARBA00011048"/>
    </source>
</evidence>
<reference evidence="13" key="2">
    <citation type="submission" date="2023-06" db="EMBL/GenBank/DDBJ databases">
        <title>Identification and characterization of horizontal gene transfer across gut microbiota members of farm animals based on homology search.</title>
        <authorList>
            <person name="Zeman M."/>
            <person name="Kubasova T."/>
            <person name="Jahodarova E."/>
            <person name="Nykrynova M."/>
            <person name="Rychlik I."/>
        </authorList>
    </citation>
    <scope>NUCLEOTIDE SEQUENCE [LARGE SCALE GENOMIC DNA]</scope>
    <source>
        <strain evidence="13">153_Feed</strain>
    </source>
</reference>
<comment type="cofactor">
    <cofactor evidence="2">
        <name>[4Fe-4S] cluster</name>
        <dbReference type="ChEBI" id="CHEBI:49883"/>
    </cofactor>
</comment>
<keyword evidence="8" id="KW-0408">Iron</keyword>
<dbReference type="InterPro" id="IPR036188">
    <property type="entry name" value="FAD/NAD-bd_sf"/>
</dbReference>
<dbReference type="PANTHER" id="PTHR42917">
    <property type="entry name" value="2,4-DIENOYL-COA REDUCTASE"/>
    <property type="match status" value="1"/>
</dbReference>
<evidence type="ECO:0000256" key="5">
    <source>
        <dbReference type="ARBA" id="ARBA00022643"/>
    </source>
</evidence>
<keyword evidence="4" id="KW-0285">Flavoprotein</keyword>
<comment type="similarity">
    <text evidence="3">In the N-terminal section; belongs to the NADH:flavin oxidoreductase/NADH oxidase family.</text>
</comment>
<name>A0ABT7V515_9ACTN</name>
<feature type="domain" description="FAD/NAD(P)-binding" evidence="11">
    <location>
        <begin position="397"/>
        <end position="624"/>
    </location>
</feature>
<evidence type="ECO:0000256" key="8">
    <source>
        <dbReference type="ARBA" id="ARBA00023004"/>
    </source>
</evidence>
<protein>
    <submittedName>
        <fullName evidence="12">FAD-dependent oxidoreductase</fullName>
    </submittedName>
</protein>
<dbReference type="Gene3D" id="3.50.50.60">
    <property type="entry name" value="FAD/NAD(P)-binding domain"/>
    <property type="match status" value="1"/>
</dbReference>
<feature type="domain" description="NADH:flavin oxidoreductase/NADH oxidase N-terminal" evidence="10">
    <location>
        <begin position="10"/>
        <end position="351"/>
    </location>
</feature>